<dbReference type="Proteomes" id="UP000683559">
    <property type="component" value="Chromosome"/>
</dbReference>
<organism evidence="1 2">
    <name type="scientific">Geomonas subterranea</name>
    <dbReference type="NCBI Taxonomy" id="2847989"/>
    <lineage>
        <taxon>Bacteria</taxon>
        <taxon>Pseudomonadati</taxon>
        <taxon>Thermodesulfobacteriota</taxon>
        <taxon>Desulfuromonadia</taxon>
        <taxon>Geobacterales</taxon>
        <taxon>Geobacteraceae</taxon>
        <taxon>Geomonas</taxon>
    </lineage>
</organism>
<dbReference type="EMBL" id="CP077683">
    <property type="protein sequence ID" value="QXE89625.1"/>
    <property type="molecule type" value="Genomic_DNA"/>
</dbReference>
<keyword evidence="2" id="KW-1185">Reference proteome</keyword>
<protein>
    <submittedName>
        <fullName evidence="1">Uncharacterized protein</fullName>
    </submittedName>
</protein>
<gene>
    <name evidence="1" type="ORF">KP001_14405</name>
</gene>
<sequence length="51" mass="5719">MGTKLTQMSRYELADFRWVALGEGDKELYAACEAELERRDIEDGALVLLAA</sequence>
<name>A0ABX8LJ92_9BACT</name>
<reference evidence="1 2" key="1">
    <citation type="submission" date="2021-06" db="EMBL/GenBank/DDBJ databases">
        <title>Gemonas diversity in paddy soil.</title>
        <authorList>
            <person name="Liu G."/>
        </authorList>
    </citation>
    <scope>NUCLEOTIDE SEQUENCE [LARGE SCALE GENOMIC DNA]</scope>
    <source>
        <strain evidence="1 2">RG2</strain>
    </source>
</reference>
<evidence type="ECO:0000313" key="2">
    <source>
        <dbReference type="Proteomes" id="UP000683559"/>
    </source>
</evidence>
<evidence type="ECO:0000313" key="1">
    <source>
        <dbReference type="EMBL" id="QXE89625.1"/>
    </source>
</evidence>
<accession>A0ABX8LJ92</accession>
<dbReference type="RefSeq" id="WP_217286298.1">
    <property type="nucleotide sequence ID" value="NZ_CP077683.1"/>
</dbReference>
<proteinExistence type="predicted"/>